<evidence type="ECO:0000313" key="1">
    <source>
        <dbReference type="EMBL" id="BAU18529.1"/>
    </source>
</evidence>
<sequence length="89" mass="9920">MIVISAFLFVVSGTLLQPFRRVVTAARAQNNGNNCCKDSDFQRKNKKVAQKLTIKTDFSVTENPTAVRAMGFISECSALRRGLSNKFYV</sequence>
<protein>
    <submittedName>
        <fullName evidence="1">Uncharacterized protein</fullName>
    </submittedName>
</protein>
<proteinExistence type="predicted"/>
<accession>A0A0T7ANF1</accession>
<organism evidence="1 2">
    <name type="scientific">Prevotella intermedia</name>
    <dbReference type="NCBI Taxonomy" id="28131"/>
    <lineage>
        <taxon>Bacteria</taxon>
        <taxon>Pseudomonadati</taxon>
        <taxon>Bacteroidota</taxon>
        <taxon>Bacteroidia</taxon>
        <taxon>Bacteroidales</taxon>
        <taxon>Prevotellaceae</taxon>
        <taxon>Prevotella</taxon>
    </lineage>
</organism>
<evidence type="ECO:0000313" key="2">
    <source>
        <dbReference type="Proteomes" id="UP000217431"/>
    </source>
</evidence>
<name>A0A0T7ANF1_PREIN</name>
<gene>
    <name evidence="1" type="ORF">PIOMA14_II_0024</name>
</gene>
<dbReference type="Proteomes" id="UP000217431">
    <property type="component" value="Chromosome II"/>
</dbReference>
<reference evidence="1 2" key="1">
    <citation type="journal article" date="2016" name="DNA Res.">
        <title>The complete genome sequencing of Prevotella intermedia strain OMA14 and a subsequent fine-scale, intra-species genomic comparison reveal an unusual amplification of conjugative and mobile transposons and identify a novel Prevotella-lineage-specific repeat.</title>
        <authorList>
            <person name="Naito M."/>
            <person name="Ogura Y."/>
            <person name="Itoh T."/>
            <person name="Shoji M."/>
            <person name="Okamoto M."/>
            <person name="Hayashi T."/>
            <person name="Nakayama K."/>
        </authorList>
    </citation>
    <scope>NUCLEOTIDE SEQUENCE [LARGE SCALE GENOMIC DNA]</scope>
    <source>
        <strain evidence="1 2">OMA14</strain>
    </source>
</reference>
<dbReference type="EMBL" id="AP014598">
    <property type="protein sequence ID" value="BAU18529.1"/>
    <property type="molecule type" value="Genomic_DNA"/>
</dbReference>
<dbReference type="AlphaFoldDB" id="A0A0T7ANF1"/>